<dbReference type="RefSeq" id="WP_137062321.1">
    <property type="nucleotide sequence ID" value="NZ_PNXQ01000013.1"/>
</dbReference>
<feature type="coiled-coil region" evidence="1">
    <location>
        <begin position="46"/>
        <end position="104"/>
    </location>
</feature>
<name>A0A4U2Q1H4_9BACL</name>
<comment type="caution">
    <text evidence="2">The sequence shown here is derived from an EMBL/GenBank/DDBJ whole genome shotgun (WGS) entry which is preliminary data.</text>
</comment>
<gene>
    <name evidence="2" type="ORF">C1I60_14215</name>
</gene>
<evidence type="ECO:0000313" key="3">
    <source>
        <dbReference type="Proteomes" id="UP000308114"/>
    </source>
</evidence>
<reference evidence="2 3" key="1">
    <citation type="submission" date="2018-01" db="EMBL/GenBank/DDBJ databases">
        <title>Bacillales members from the olive rhizosphere are effective biological control agents against Verticillium dahliae.</title>
        <authorList>
            <person name="Gomez-Lama C."/>
            <person name="Legarda G."/>
            <person name="Ruano-Rosa D."/>
            <person name="Pizarro-Tobias P."/>
            <person name="Valverde-Corredor A."/>
            <person name="Niqui J.L."/>
            <person name="Trivino J.C."/>
            <person name="Roca A."/>
            <person name="Mercado-Blanco J."/>
        </authorList>
    </citation>
    <scope>NUCLEOTIDE SEQUENCE [LARGE SCALE GENOMIC DNA]</scope>
    <source>
        <strain evidence="2 3">PIC167</strain>
    </source>
</reference>
<dbReference type="AlphaFoldDB" id="A0A4U2Q1H4"/>
<accession>A0A4U2Q1H4</accession>
<proteinExistence type="predicted"/>
<organism evidence="2 3">
    <name type="scientific">Paenibacillus terrae</name>
    <dbReference type="NCBI Taxonomy" id="159743"/>
    <lineage>
        <taxon>Bacteria</taxon>
        <taxon>Bacillati</taxon>
        <taxon>Bacillota</taxon>
        <taxon>Bacilli</taxon>
        <taxon>Bacillales</taxon>
        <taxon>Paenibacillaceae</taxon>
        <taxon>Paenibacillus</taxon>
    </lineage>
</organism>
<evidence type="ECO:0000256" key="1">
    <source>
        <dbReference type="SAM" id="Coils"/>
    </source>
</evidence>
<evidence type="ECO:0000313" key="2">
    <source>
        <dbReference type="EMBL" id="TKH43444.1"/>
    </source>
</evidence>
<sequence>MSERTYKLLDGKELILDGDGLWMRHPELGIATMRVESVFGDLLALVDSLQSQLAERDRTIATLEQRMEQSHRDAVDARVKQEAAEDDRDELRKALEEIADSKNDMSGVLCRVTARKALRE</sequence>
<dbReference type="Proteomes" id="UP000308114">
    <property type="component" value="Unassembled WGS sequence"/>
</dbReference>
<dbReference type="EMBL" id="PNXQ01000013">
    <property type="protein sequence ID" value="TKH43444.1"/>
    <property type="molecule type" value="Genomic_DNA"/>
</dbReference>
<protein>
    <submittedName>
        <fullName evidence="2">Uncharacterized protein</fullName>
    </submittedName>
</protein>
<keyword evidence="1" id="KW-0175">Coiled coil</keyword>